<accession>A0A0E9QPI8</accession>
<reference evidence="1" key="1">
    <citation type="submission" date="2014-11" db="EMBL/GenBank/DDBJ databases">
        <authorList>
            <person name="Amaro Gonzalez C."/>
        </authorList>
    </citation>
    <scope>NUCLEOTIDE SEQUENCE</scope>
</reference>
<name>A0A0E9QPI8_ANGAN</name>
<protein>
    <submittedName>
        <fullName evidence="1">Uncharacterized protein</fullName>
    </submittedName>
</protein>
<reference evidence="1" key="2">
    <citation type="journal article" date="2015" name="Fish Shellfish Immunol.">
        <title>Early steps in the European eel (Anguilla anguilla)-Vibrio vulnificus interaction in the gills: Role of the RtxA13 toxin.</title>
        <authorList>
            <person name="Callol A."/>
            <person name="Pajuelo D."/>
            <person name="Ebbesson L."/>
            <person name="Teles M."/>
            <person name="MacKenzie S."/>
            <person name="Amaro C."/>
        </authorList>
    </citation>
    <scope>NUCLEOTIDE SEQUENCE</scope>
</reference>
<sequence length="30" mass="3612">MAVYRTYSRSSSIYSKSVKFHVYFISFILM</sequence>
<dbReference type="AlphaFoldDB" id="A0A0E9QPI8"/>
<proteinExistence type="predicted"/>
<evidence type="ECO:0000313" key="1">
    <source>
        <dbReference type="EMBL" id="JAH18836.1"/>
    </source>
</evidence>
<organism evidence="1">
    <name type="scientific">Anguilla anguilla</name>
    <name type="common">European freshwater eel</name>
    <name type="synonym">Muraena anguilla</name>
    <dbReference type="NCBI Taxonomy" id="7936"/>
    <lineage>
        <taxon>Eukaryota</taxon>
        <taxon>Metazoa</taxon>
        <taxon>Chordata</taxon>
        <taxon>Craniata</taxon>
        <taxon>Vertebrata</taxon>
        <taxon>Euteleostomi</taxon>
        <taxon>Actinopterygii</taxon>
        <taxon>Neopterygii</taxon>
        <taxon>Teleostei</taxon>
        <taxon>Anguilliformes</taxon>
        <taxon>Anguillidae</taxon>
        <taxon>Anguilla</taxon>
    </lineage>
</organism>
<dbReference type="EMBL" id="GBXM01089741">
    <property type="protein sequence ID" value="JAH18836.1"/>
    <property type="molecule type" value="Transcribed_RNA"/>
</dbReference>